<keyword evidence="3" id="KW-1185">Reference proteome</keyword>
<dbReference type="InParanoid" id="A0A1B6Q529"/>
<protein>
    <submittedName>
        <fullName evidence="2">Uncharacterized protein</fullName>
    </submittedName>
</protein>
<name>A0A1B6Q529_SORBI</name>
<evidence type="ECO:0000313" key="2">
    <source>
        <dbReference type="EMBL" id="KXG32995.1"/>
    </source>
</evidence>
<organism evidence="2 3">
    <name type="scientific">Sorghum bicolor</name>
    <name type="common">Sorghum</name>
    <name type="synonym">Sorghum vulgare</name>
    <dbReference type="NCBI Taxonomy" id="4558"/>
    <lineage>
        <taxon>Eukaryota</taxon>
        <taxon>Viridiplantae</taxon>
        <taxon>Streptophyta</taxon>
        <taxon>Embryophyta</taxon>
        <taxon>Tracheophyta</taxon>
        <taxon>Spermatophyta</taxon>
        <taxon>Magnoliopsida</taxon>
        <taxon>Liliopsida</taxon>
        <taxon>Poales</taxon>
        <taxon>Poaceae</taxon>
        <taxon>PACMAD clade</taxon>
        <taxon>Panicoideae</taxon>
        <taxon>Andropogonodae</taxon>
        <taxon>Andropogoneae</taxon>
        <taxon>Sorghinae</taxon>
        <taxon>Sorghum</taxon>
    </lineage>
</organism>
<evidence type="ECO:0000256" key="1">
    <source>
        <dbReference type="SAM" id="MobiDB-lite"/>
    </source>
</evidence>
<dbReference type="Gramene" id="KXG32995">
    <property type="protein sequence ID" value="KXG32995"/>
    <property type="gene ID" value="SORBI_3003G237600"/>
</dbReference>
<accession>A0A1B6Q529</accession>
<evidence type="ECO:0000313" key="3">
    <source>
        <dbReference type="Proteomes" id="UP000000768"/>
    </source>
</evidence>
<dbReference type="FunCoup" id="A0A1B6Q529">
    <property type="interactions" value="159"/>
</dbReference>
<reference evidence="2 3" key="1">
    <citation type="journal article" date="2009" name="Nature">
        <title>The Sorghum bicolor genome and the diversification of grasses.</title>
        <authorList>
            <person name="Paterson A.H."/>
            <person name="Bowers J.E."/>
            <person name="Bruggmann R."/>
            <person name="Dubchak I."/>
            <person name="Grimwood J."/>
            <person name="Gundlach H."/>
            <person name="Haberer G."/>
            <person name="Hellsten U."/>
            <person name="Mitros T."/>
            <person name="Poliakov A."/>
            <person name="Schmutz J."/>
            <person name="Spannagl M."/>
            <person name="Tang H."/>
            <person name="Wang X."/>
            <person name="Wicker T."/>
            <person name="Bharti A.K."/>
            <person name="Chapman J."/>
            <person name="Feltus F.A."/>
            <person name="Gowik U."/>
            <person name="Grigoriev I.V."/>
            <person name="Lyons E."/>
            <person name="Maher C.A."/>
            <person name="Martis M."/>
            <person name="Narechania A."/>
            <person name="Otillar R.P."/>
            <person name="Penning B.W."/>
            <person name="Salamov A.A."/>
            <person name="Wang Y."/>
            <person name="Zhang L."/>
            <person name="Carpita N.C."/>
            <person name="Freeling M."/>
            <person name="Gingle A.R."/>
            <person name="Hash C.T."/>
            <person name="Keller B."/>
            <person name="Klein P."/>
            <person name="Kresovich S."/>
            <person name="McCann M.C."/>
            <person name="Ming R."/>
            <person name="Peterson D.G."/>
            <person name="Mehboob-ur-Rahman"/>
            <person name="Ware D."/>
            <person name="Westhoff P."/>
            <person name="Mayer K.F."/>
            <person name="Messing J."/>
            <person name="Rokhsar D.S."/>
        </authorList>
    </citation>
    <scope>NUCLEOTIDE SEQUENCE [LARGE SCALE GENOMIC DNA]</scope>
    <source>
        <strain evidence="3">cv. BTx623</strain>
    </source>
</reference>
<feature type="region of interest" description="Disordered" evidence="1">
    <location>
        <begin position="38"/>
        <end position="59"/>
    </location>
</feature>
<gene>
    <name evidence="2" type="ORF">SORBI_3003G237600</name>
</gene>
<dbReference type="Proteomes" id="UP000000768">
    <property type="component" value="Chromosome 3"/>
</dbReference>
<sequence length="59" mass="6046">MAPVSEAASYLELVQGGSIASSSGAVYAAPWDGRCSARGRMAETDSDDDDDDYDCAPAA</sequence>
<feature type="compositionally biased region" description="Acidic residues" evidence="1">
    <location>
        <begin position="44"/>
        <end position="59"/>
    </location>
</feature>
<dbReference type="AlphaFoldDB" id="A0A1B6Q529"/>
<dbReference type="EMBL" id="CM000762">
    <property type="protein sequence ID" value="KXG32995.1"/>
    <property type="molecule type" value="Genomic_DNA"/>
</dbReference>
<proteinExistence type="predicted"/>
<dbReference type="OMA" id="PWDGRCS"/>
<reference evidence="3" key="2">
    <citation type="journal article" date="2018" name="Plant J.">
        <title>The Sorghum bicolor reference genome: improved assembly, gene annotations, a transcriptome atlas, and signatures of genome organization.</title>
        <authorList>
            <person name="McCormick R.F."/>
            <person name="Truong S.K."/>
            <person name="Sreedasyam A."/>
            <person name="Jenkins J."/>
            <person name="Shu S."/>
            <person name="Sims D."/>
            <person name="Kennedy M."/>
            <person name="Amirebrahimi M."/>
            <person name="Weers B.D."/>
            <person name="McKinley B."/>
            <person name="Mattison A."/>
            <person name="Morishige D.T."/>
            <person name="Grimwood J."/>
            <person name="Schmutz J."/>
            <person name="Mullet J.E."/>
        </authorList>
    </citation>
    <scope>NUCLEOTIDE SEQUENCE [LARGE SCALE GENOMIC DNA]</scope>
    <source>
        <strain evidence="3">cv. BTx623</strain>
    </source>
</reference>